<dbReference type="InterPro" id="IPR013656">
    <property type="entry name" value="PAS_4"/>
</dbReference>
<evidence type="ECO:0000259" key="13">
    <source>
        <dbReference type="PROSITE" id="PS50109"/>
    </source>
</evidence>
<dbReference type="InterPro" id="IPR016132">
    <property type="entry name" value="Phyto_chromo_attachment"/>
</dbReference>
<feature type="modified residue" description="4-aspartylphosphate" evidence="9">
    <location>
        <position position="1193"/>
    </location>
</feature>
<evidence type="ECO:0000256" key="7">
    <source>
        <dbReference type="ARBA" id="ARBA00023012"/>
    </source>
</evidence>
<dbReference type="STRING" id="454136.NIES2119_15055"/>
<evidence type="ECO:0000256" key="1">
    <source>
        <dbReference type="ARBA" id="ARBA00000085"/>
    </source>
</evidence>
<dbReference type="InterPro" id="IPR029016">
    <property type="entry name" value="GAF-like_dom_sf"/>
</dbReference>
<dbReference type="PROSITE" id="PS50109">
    <property type="entry name" value="HIS_KIN"/>
    <property type="match status" value="1"/>
</dbReference>
<evidence type="ECO:0000256" key="4">
    <source>
        <dbReference type="ARBA" id="ARBA00022553"/>
    </source>
</evidence>
<evidence type="ECO:0000259" key="16">
    <source>
        <dbReference type="PROSITE" id="PS50113"/>
    </source>
</evidence>
<dbReference type="SMART" id="SM00091">
    <property type="entry name" value="PAS"/>
    <property type="match status" value="2"/>
</dbReference>
<feature type="domain" description="Histidine kinase" evidence="13">
    <location>
        <begin position="894"/>
        <end position="1118"/>
    </location>
</feature>
<evidence type="ECO:0000256" key="3">
    <source>
        <dbReference type="ARBA" id="ARBA00012438"/>
    </source>
</evidence>
<dbReference type="PROSITE" id="PS50046">
    <property type="entry name" value="PHYTOCHROME_2"/>
    <property type="match status" value="1"/>
</dbReference>
<dbReference type="SMART" id="SM00448">
    <property type="entry name" value="REC"/>
    <property type="match status" value="1"/>
</dbReference>
<keyword evidence="5" id="KW-0808">Transferase</keyword>
<dbReference type="SUPFAM" id="SSF52172">
    <property type="entry name" value="CheY-like"/>
    <property type="match status" value="1"/>
</dbReference>
<dbReference type="SUPFAM" id="SSF55874">
    <property type="entry name" value="ATPase domain of HSP90 chaperone/DNA topoisomerase II/histidine kinase"/>
    <property type="match status" value="1"/>
</dbReference>
<dbReference type="Gene3D" id="2.10.70.100">
    <property type="match status" value="1"/>
</dbReference>
<comment type="similarity">
    <text evidence="2">In the N-terminal section; belongs to the phytochrome family.</text>
</comment>
<dbReference type="InterPro" id="IPR000644">
    <property type="entry name" value="CBS_dom"/>
</dbReference>
<dbReference type="SUPFAM" id="SSF54631">
    <property type="entry name" value="CBS-domain pair"/>
    <property type="match status" value="1"/>
</dbReference>
<keyword evidence="11" id="KW-0175">Coiled coil</keyword>
<feature type="domain" description="Response regulatory" evidence="14">
    <location>
        <begin position="1144"/>
        <end position="1260"/>
    </location>
</feature>
<dbReference type="CDD" id="cd16922">
    <property type="entry name" value="HATPase_EvgS-ArcB-TorS-like"/>
    <property type="match status" value="1"/>
</dbReference>
<dbReference type="InterPro" id="IPR003018">
    <property type="entry name" value="GAF"/>
</dbReference>
<dbReference type="NCBIfam" id="TIGR00229">
    <property type="entry name" value="sensory_box"/>
    <property type="match status" value="2"/>
</dbReference>
<dbReference type="InterPro" id="IPR035965">
    <property type="entry name" value="PAS-like_dom_sf"/>
</dbReference>
<gene>
    <name evidence="18" type="ORF">NIES2119_15055</name>
</gene>
<dbReference type="Gene3D" id="3.10.580.10">
    <property type="entry name" value="CBS-domain"/>
    <property type="match status" value="1"/>
</dbReference>
<evidence type="ECO:0000256" key="8">
    <source>
        <dbReference type="ARBA" id="ARBA00074306"/>
    </source>
</evidence>
<dbReference type="SMART" id="SM00065">
    <property type="entry name" value="GAF"/>
    <property type="match status" value="1"/>
</dbReference>
<dbReference type="Pfam" id="PF08448">
    <property type="entry name" value="PAS_4"/>
    <property type="match status" value="2"/>
</dbReference>
<dbReference type="Gene3D" id="1.10.287.130">
    <property type="match status" value="1"/>
</dbReference>
<dbReference type="InterPro" id="IPR000014">
    <property type="entry name" value="PAS"/>
</dbReference>
<dbReference type="SUPFAM" id="SSF47384">
    <property type="entry name" value="Homodimeric domain of signal transducing histidine kinase"/>
    <property type="match status" value="1"/>
</dbReference>
<feature type="domain" description="CBS" evidence="17">
    <location>
        <begin position="10"/>
        <end position="71"/>
    </location>
</feature>
<dbReference type="SUPFAM" id="SSF55781">
    <property type="entry name" value="GAF domain-like"/>
    <property type="match status" value="1"/>
</dbReference>
<evidence type="ECO:0000313" key="18">
    <source>
        <dbReference type="EMBL" id="OKH37134.1"/>
    </source>
</evidence>
<dbReference type="PROSITE" id="PS50113">
    <property type="entry name" value="PAC"/>
    <property type="match status" value="3"/>
</dbReference>
<dbReference type="InterPro" id="IPR001789">
    <property type="entry name" value="Sig_transdc_resp-reg_receiver"/>
</dbReference>
<feature type="domain" description="PAC" evidence="16">
    <location>
        <begin position="503"/>
        <end position="555"/>
    </location>
</feature>
<dbReference type="Proteomes" id="UP000185860">
    <property type="component" value="Unassembled WGS sequence"/>
</dbReference>
<evidence type="ECO:0000259" key="17">
    <source>
        <dbReference type="PROSITE" id="PS51371"/>
    </source>
</evidence>
<dbReference type="Pfam" id="PF00512">
    <property type="entry name" value="HisKA"/>
    <property type="match status" value="1"/>
</dbReference>
<evidence type="ECO:0000256" key="11">
    <source>
        <dbReference type="SAM" id="Coils"/>
    </source>
</evidence>
<dbReference type="EMBL" id="MRCE01000013">
    <property type="protein sequence ID" value="OKH37134.1"/>
    <property type="molecule type" value="Genomic_DNA"/>
</dbReference>
<evidence type="ECO:0000256" key="10">
    <source>
        <dbReference type="PROSITE-ProRule" id="PRU00703"/>
    </source>
</evidence>
<evidence type="ECO:0000313" key="19">
    <source>
        <dbReference type="Proteomes" id="UP000185860"/>
    </source>
</evidence>
<dbReference type="SMART" id="SM00116">
    <property type="entry name" value="CBS"/>
    <property type="match status" value="2"/>
</dbReference>
<feature type="domain" description="PAS" evidence="15">
    <location>
        <begin position="427"/>
        <end position="472"/>
    </location>
</feature>
<feature type="coiled-coil region" evidence="11">
    <location>
        <begin position="129"/>
        <end position="174"/>
    </location>
</feature>
<dbReference type="PROSITE" id="PS50110">
    <property type="entry name" value="RESPONSE_REGULATORY"/>
    <property type="match status" value="1"/>
</dbReference>
<dbReference type="InterPro" id="IPR005467">
    <property type="entry name" value="His_kinase_dom"/>
</dbReference>
<dbReference type="SMART" id="SM00086">
    <property type="entry name" value="PAC"/>
    <property type="match status" value="2"/>
</dbReference>
<dbReference type="GO" id="GO:0000155">
    <property type="term" value="F:phosphorelay sensor kinase activity"/>
    <property type="evidence" value="ECO:0007669"/>
    <property type="project" value="InterPro"/>
</dbReference>
<evidence type="ECO:0000259" key="15">
    <source>
        <dbReference type="PROSITE" id="PS50112"/>
    </source>
</evidence>
<dbReference type="Gene3D" id="3.30.450.40">
    <property type="match status" value="1"/>
</dbReference>
<dbReference type="Pfam" id="PF08447">
    <property type="entry name" value="PAS_3"/>
    <property type="match status" value="1"/>
</dbReference>
<feature type="domain" description="PAC" evidence="16">
    <location>
        <begin position="631"/>
        <end position="683"/>
    </location>
</feature>
<dbReference type="Gene3D" id="3.40.50.2300">
    <property type="match status" value="1"/>
</dbReference>
<dbReference type="InterPro" id="IPR046342">
    <property type="entry name" value="CBS_dom_sf"/>
</dbReference>
<dbReference type="Pfam" id="PF00571">
    <property type="entry name" value="CBS"/>
    <property type="match status" value="2"/>
</dbReference>
<proteinExistence type="inferred from homology"/>
<evidence type="ECO:0000256" key="6">
    <source>
        <dbReference type="ARBA" id="ARBA00022777"/>
    </source>
</evidence>
<keyword evidence="6" id="KW-0418">Kinase</keyword>
<reference evidence="18 19" key="1">
    <citation type="submission" date="2016-11" db="EMBL/GenBank/DDBJ databases">
        <title>Draft Genome Sequences of Nine Cyanobacterial Strains from Diverse Habitats.</title>
        <authorList>
            <person name="Zhu T."/>
            <person name="Hou S."/>
            <person name="Lu X."/>
            <person name="Hess W.R."/>
        </authorList>
    </citation>
    <scope>NUCLEOTIDE SEQUENCE [LARGE SCALE GENOMIC DNA]</scope>
    <source>
        <strain evidence="18 19">IAM M-71</strain>
    </source>
</reference>
<protein>
    <recommendedName>
        <fullName evidence="8">Circadian input-output histidine kinase CikA</fullName>
        <ecNumber evidence="3">2.7.13.3</ecNumber>
    </recommendedName>
</protein>
<evidence type="ECO:0000256" key="2">
    <source>
        <dbReference type="ARBA" id="ARBA00006402"/>
    </source>
</evidence>
<feature type="domain" description="PAS" evidence="15">
    <location>
        <begin position="556"/>
        <end position="625"/>
    </location>
</feature>
<keyword evidence="7" id="KW-0902">Two-component regulatory system</keyword>
<dbReference type="FunFam" id="3.30.450.20:FF:000155">
    <property type="entry name" value="Sensor histidine kinase TodS"/>
    <property type="match status" value="1"/>
</dbReference>
<dbReference type="OrthoDB" id="415806at2"/>
<dbReference type="InterPro" id="IPR036890">
    <property type="entry name" value="HATPase_C_sf"/>
</dbReference>
<keyword evidence="10" id="KW-0129">CBS domain</keyword>
<keyword evidence="4 9" id="KW-0597">Phosphoprotein</keyword>
<dbReference type="CDD" id="cd00082">
    <property type="entry name" value="HisKA"/>
    <property type="match status" value="1"/>
</dbReference>
<dbReference type="Gene3D" id="3.30.565.10">
    <property type="entry name" value="Histidine kinase-like ATPase, C-terminal domain"/>
    <property type="match status" value="1"/>
</dbReference>
<dbReference type="Pfam" id="PF01590">
    <property type="entry name" value="GAF"/>
    <property type="match status" value="1"/>
</dbReference>
<dbReference type="SMART" id="SM00388">
    <property type="entry name" value="HisKA"/>
    <property type="match status" value="1"/>
</dbReference>
<feature type="domain" description="CBS" evidence="17">
    <location>
        <begin position="80"/>
        <end position="140"/>
    </location>
</feature>
<feature type="domain" description="PAC" evidence="16">
    <location>
        <begin position="374"/>
        <end position="426"/>
    </location>
</feature>
<dbReference type="Pfam" id="PF00072">
    <property type="entry name" value="Response_reg"/>
    <property type="match status" value="1"/>
</dbReference>
<evidence type="ECO:0000256" key="9">
    <source>
        <dbReference type="PROSITE-ProRule" id="PRU00169"/>
    </source>
</evidence>
<dbReference type="SUPFAM" id="SSF55785">
    <property type="entry name" value="PYP-like sensor domain (PAS domain)"/>
    <property type="match status" value="4"/>
</dbReference>
<dbReference type="CDD" id="cd00130">
    <property type="entry name" value="PAS"/>
    <property type="match status" value="2"/>
</dbReference>
<dbReference type="InterPro" id="IPR003661">
    <property type="entry name" value="HisK_dim/P_dom"/>
</dbReference>
<dbReference type="InterPro" id="IPR001610">
    <property type="entry name" value="PAC"/>
</dbReference>
<dbReference type="PANTHER" id="PTHR43047:SF72">
    <property type="entry name" value="OSMOSENSING HISTIDINE PROTEIN KINASE SLN1"/>
    <property type="match status" value="1"/>
</dbReference>
<dbReference type="PANTHER" id="PTHR43047">
    <property type="entry name" value="TWO-COMPONENT HISTIDINE PROTEIN KINASE"/>
    <property type="match status" value="1"/>
</dbReference>
<dbReference type="InterPro" id="IPR000700">
    <property type="entry name" value="PAS-assoc_C"/>
</dbReference>
<evidence type="ECO:0000259" key="12">
    <source>
        <dbReference type="PROSITE" id="PS50046"/>
    </source>
</evidence>
<dbReference type="FunFam" id="3.30.565.10:FF:000010">
    <property type="entry name" value="Sensor histidine kinase RcsC"/>
    <property type="match status" value="1"/>
</dbReference>
<sequence length="1350" mass="152887">MQNQENPSLINYHPLTATSDTNVDVAIALMQQYSTSYLVVLANAETAEESPVIGLFTEREIIQITASKVQLNKLPLASVINRDVVTIDEAAAQDLFTINSFFREYKINYLPVLGKTGNCVGIITRQSIQDNLNTQCNQQLVQLQKLAEQQATELQNLSEQLQSEINHRQLAENKFYSAEAKMRTILEAMTDLLMVINLQENQIKDIEIIPSNLNDLPHSNELIDCTLELFLSENANAWLEKIRESLLKKQKISLDYNLLWSEEEYWFTATISPISENAVLWVARDITARKQAEQALQHSKTTLATAQRVAHIGSWEFDVVQTKVTWSEELFHIFGLDTNQPEPTFTEHKQLIYPEDCDDWYQIVNDSLQTGNSYTQIFRIIHSNGEIRYIESRGEAILNDEQKVIKLYGTAMDITERKQAEIALRKSEEKFRAIFNQAIQFIGLLQPDGIILEINQTALDFAGITRKEAIGKPFWQTKWWTISSETQTELNLAIAAAAAGAFMRYEVDVIGKDNQTVTIDFSLRPISNSQGQVTLLIAEGRDISDRKALEHKLALREALLNAFFYSAPVGLCIIDEELRYIKINQQLAELNGLPVSEHIGKNIYQILPEIASSVVPLYQQVLITKEPTLNIEIKGEVLSQPGVIRDWIVSLFPIPGEDGHSHTVGSVVVEVTERKQAEKALRESAKREQALTQVIQKIRQTLELPEIFSATTTELQQLLDCDRVTIYRFNNDWNGEFVAESVADNWKSLIEVQQQNPQLTTCILNKEECIIKKLYQNDIENRATNYLAIADIYQSDLTNCHIEILERFQAKAYLTVPIFCGNQFWGLLSVYQNSHSRKWQKSEINVVLQIGTQLAVALQQAELLSQTQRQSLELMTAKEVADAANYAKSQFLAKMSHELRTPLNAILGFSQIMVRSNSVSPEQKEHLEIINRSGEHLLNLINDILSMAKIESGQITLNESSFNLPQLLILLKDMLWLKADSKGLELNFIIAPEIPENIQTDESKLRQVLLNLLGNAIKFTQKGSVSLTVVPAELEPQKAENVQIIFTIKDTGPGICPSEISTLFQPFAQTQTGRQTGQGTGLGLAISQQFVKLMGGEITVESQLGVGSIFTFNIIAKLAPETEKNLSFNTQQIICLEPNQPTYRILVVEDIKENRQLLVKLLTPLGFQVKEAENGQEAIKIWEVWQPHLIWMDMRMPVMDGYEATQIIKAHPLGKNTIIIALTASVFEEQQPAILKAGCNDFLTKPFRSEVLLEKMAKYLDIRYVYADNSPSKFEHYQALELTPENLNVMSQEWIKKLHQAAAAVDDQLIMELVQELPESYINLANSLIDLVNNFRLDIIFKITEQCLKK</sequence>
<feature type="domain" description="Phytochrome chromophore attachment site" evidence="12">
    <location>
        <begin position="703"/>
        <end position="853"/>
    </location>
</feature>
<organism evidence="18 19">
    <name type="scientific">[Phormidium ambiguum] IAM M-71</name>
    <dbReference type="NCBI Taxonomy" id="454136"/>
    <lineage>
        <taxon>Bacteria</taxon>
        <taxon>Bacillati</taxon>
        <taxon>Cyanobacteriota</taxon>
        <taxon>Cyanophyceae</taxon>
        <taxon>Oscillatoriophycideae</taxon>
        <taxon>Aerosakkonematales</taxon>
        <taxon>Aerosakkonemataceae</taxon>
        <taxon>Floridanema</taxon>
    </lineage>
</organism>
<name>A0A1U7IJ36_9CYAN</name>
<dbReference type="PROSITE" id="PS50112">
    <property type="entry name" value="PAS"/>
    <property type="match status" value="2"/>
</dbReference>
<dbReference type="EC" id="2.7.13.3" evidence="3"/>
<dbReference type="InterPro" id="IPR036097">
    <property type="entry name" value="HisK_dim/P_sf"/>
</dbReference>
<dbReference type="InterPro" id="IPR004358">
    <property type="entry name" value="Sig_transdc_His_kin-like_C"/>
</dbReference>
<dbReference type="SMART" id="SM00387">
    <property type="entry name" value="HATPase_c"/>
    <property type="match status" value="1"/>
</dbReference>
<comment type="caution">
    <text evidence="18">The sequence shown here is derived from an EMBL/GenBank/DDBJ whole genome shotgun (WGS) entry which is preliminary data.</text>
</comment>
<evidence type="ECO:0000256" key="5">
    <source>
        <dbReference type="ARBA" id="ARBA00022679"/>
    </source>
</evidence>
<dbReference type="Pfam" id="PF02518">
    <property type="entry name" value="HATPase_c"/>
    <property type="match status" value="1"/>
</dbReference>
<accession>A0A1U7IJ36</accession>
<dbReference type="Gene3D" id="3.30.450.20">
    <property type="entry name" value="PAS domain"/>
    <property type="match status" value="4"/>
</dbReference>
<dbReference type="CDD" id="cd17546">
    <property type="entry name" value="REC_hyHK_CKI1_RcsC-like"/>
    <property type="match status" value="1"/>
</dbReference>
<dbReference type="RefSeq" id="WP_073594313.1">
    <property type="nucleotide sequence ID" value="NZ_MRCE01000013.1"/>
</dbReference>
<dbReference type="InterPro" id="IPR003594">
    <property type="entry name" value="HATPase_dom"/>
</dbReference>
<dbReference type="PRINTS" id="PR00344">
    <property type="entry name" value="BCTRLSENSOR"/>
</dbReference>
<dbReference type="InterPro" id="IPR013655">
    <property type="entry name" value="PAS_fold_3"/>
</dbReference>
<evidence type="ECO:0000259" key="14">
    <source>
        <dbReference type="PROSITE" id="PS50110"/>
    </source>
</evidence>
<comment type="catalytic activity">
    <reaction evidence="1">
        <text>ATP + protein L-histidine = ADP + protein N-phospho-L-histidine.</text>
        <dbReference type="EC" id="2.7.13.3"/>
    </reaction>
</comment>
<dbReference type="PROSITE" id="PS51371">
    <property type="entry name" value="CBS"/>
    <property type="match status" value="2"/>
</dbReference>
<dbReference type="InterPro" id="IPR011006">
    <property type="entry name" value="CheY-like_superfamily"/>
</dbReference>